<feature type="region of interest" description="Disordered" evidence="1">
    <location>
        <begin position="110"/>
        <end position="146"/>
    </location>
</feature>
<gene>
    <name evidence="3" type="ORF">LY90DRAFT_671246</name>
</gene>
<dbReference type="STRING" id="1754190.A0A1Y2CJD8"/>
<feature type="region of interest" description="Disordered" evidence="1">
    <location>
        <begin position="398"/>
        <end position="427"/>
    </location>
</feature>
<evidence type="ECO:0000313" key="3">
    <source>
        <dbReference type="EMBL" id="ORY47161.1"/>
    </source>
</evidence>
<feature type="region of interest" description="Disordered" evidence="1">
    <location>
        <begin position="271"/>
        <end position="313"/>
    </location>
</feature>
<dbReference type="AlphaFoldDB" id="A0A1Y2CJD8"/>
<organism evidence="3 4">
    <name type="scientific">Neocallimastix californiae</name>
    <dbReference type="NCBI Taxonomy" id="1754190"/>
    <lineage>
        <taxon>Eukaryota</taxon>
        <taxon>Fungi</taxon>
        <taxon>Fungi incertae sedis</taxon>
        <taxon>Chytridiomycota</taxon>
        <taxon>Chytridiomycota incertae sedis</taxon>
        <taxon>Neocallimastigomycetes</taxon>
        <taxon>Neocallimastigales</taxon>
        <taxon>Neocallimastigaceae</taxon>
        <taxon>Neocallimastix</taxon>
    </lineage>
</organism>
<feature type="compositionally biased region" description="Polar residues" evidence="1">
    <location>
        <begin position="110"/>
        <end position="132"/>
    </location>
</feature>
<keyword evidence="3" id="KW-0418">Kinase</keyword>
<feature type="compositionally biased region" description="Polar residues" evidence="1">
    <location>
        <begin position="405"/>
        <end position="420"/>
    </location>
</feature>
<feature type="compositionally biased region" description="Basic and acidic residues" evidence="1">
    <location>
        <begin position="271"/>
        <end position="302"/>
    </location>
</feature>
<keyword evidence="3" id="KW-0808">Transferase</keyword>
<dbReference type="InterPro" id="IPR000719">
    <property type="entry name" value="Prot_kinase_dom"/>
</dbReference>
<dbReference type="InterPro" id="IPR008271">
    <property type="entry name" value="Ser/Thr_kinase_AS"/>
</dbReference>
<sequence length="653" mass="74665">MTTTSTSTSPSISSTTITSKNDIFDTPITLVRPAPRVSAKEIEELQKQERLREEKDQREKEKARKEITIKMKKELVDENTKLYLDWDSLDPKDFNRLYKNNNNLKTMATSTTTNHNIDTSTPPTTNFPINDNSSRGSSPSKFSKNLSPEEQIARFLNTPFQASPNSNQNQNKSQISPSNSINSIKSTECGLKTKSSFYGLSHSFSYSYQMDQDSMSRLQKVWNKMYQKFVEMIPNINLSYLPTRKNLIGYGQYSNVYLGLYSVNNDDDVKNGKHDIHQDDSEKSQDEDYYDDNHGYGHDTHHSNHYSTTHHNYFNNYNQHQHQNQHHDYDVSDDDSPLKSCAVKCFHKDYVSQMVAMTELNILTMLTNQPYIIQLIGIINEIEENKLIFQEEEKEKTKAKKDTNDSNLNNGLISPISNGLDSDSDSDSISEPIQVTIILEYASNGNILSWIKKNTEYVGKKLWIKWARQITHAVATFHNMLIIHHDIKPQNILLDDYLNAKIADFGSSCYAPDEFPGRDDLTIENCRFPMEIGLGRGTQAYCAPELFGSDDSYTFATDIYSLGVTLITMMTGNEPFKNARNNIHMIMCIRKGFFSSGAHDTELRFLNGEIAEPKIVDLLMQCVDLDPMKRPTASKILETLMEIDDYVPLEEKL</sequence>
<keyword evidence="4" id="KW-1185">Reference proteome</keyword>
<dbReference type="Gene3D" id="1.10.510.10">
    <property type="entry name" value="Transferase(Phosphotransferase) domain 1"/>
    <property type="match status" value="1"/>
</dbReference>
<feature type="compositionally biased region" description="Low complexity" evidence="1">
    <location>
        <begin position="133"/>
        <end position="143"/>
    </location>
</feature>
<feature type="compositionally biased region" description="Low complexity" evidence="1">
    <location>
        <begin position="163"/>
        <end position="181"/>
    </location>
</feature>
<evidence type="ECO:0000313" key="4">
    <source>
        <dbReference type="Proteomes" id="UP000193920"/>
    </source>
</evidence>
<dbReference type="InterPro" id="IPR011009">
    <property type="entry name" value="Kinase-like_dom_sf"/>
</dbReference>
<dbReference type="OrthoDB" id="4062651at2759"/>
<dbReference type="SUPFAM" id="SSF56112">
    <property type="entry name" value="Protein kinase-like (PK-like)"/>
    <property type="match status" value="1"/>
</dbReference>
<dbReference type="InterPro" id="IPR051681">
    <property type="entry name" value="Ser/Thr_Kinases-Pseudokinases"/>
</dbReference>
<comment type="caution">
    <text evidence="3">The sequence shown here is derived from an EMBL/GenBank/DDBJ whole genome shotgun (WGS) entry which is preliminary data.</text>
</comment>
<proteinExistence type="predicted"/>
<accession>A0A1Y2CJD8</accession>
<reference evidence="3 4" key="1">
    <citation type="submission" date="2016-08" db="EMBL/GenBank/DDBJ databases">
        <title>A Parts List for Fungal Cellulosomes Revealed by Comparative Genomics.</title>
        <authorList>
            <consortium name="DOE Joint Genome Institute"/>
            <person name="Haitjema C.H."/>
            <person name="Gilmore S.P."/>
            <person name="Henske J.K."/>
            <person name="Solomon K.V."/>
            <person name="De Groot R."/>
            <person name="Kuo A."/>
            <person name="Mondo S.J."/>
            <person name="Salamov A.A."/>
            <person name="Labutti K."/>
            <person name="Zhao Z."/>
            <person name="Chiniquy J."/>
            <person name="Barry K."/>
            <person name="Brewer H.M."/>
            <person name="Purvine S.O."/>
            <person name="Wright A.T."/>
            <person name="Boxma B."/>
            <person name="Van Alen T."/>
            <person name="Hackstein J.H."/>
            <person name="Baker S.E."/>
            <person name="Grigoriev I.V."/>
            <person name="O'Malley M.A."/>
        </authorList>
    </citation>
    <scope>NUCLEOTIDE SEQUENCE [LARGE SCALE GENOMIC DNA]</scope>
    <source>
        <strain evidence="3 4">G1</strain>
    </source>
</reference>
<dbReference type="PANTHER" id="PTHR44329">
    <property type="entry name" value="SERINE/THREONINE-PROTEIN KINASE TNNI3K-RELATED"/>
    <property type="match status" value="1"/>
</dbReference>
<dbReference type="PANTHER" id="PTHR44329:SF214">
    <property type="entry name" value="PROTEIN KINASE DOMAIN-CONTAINING PROTEIN"/>
    <property type="match status" value="1"/>
</dbReference>
<evidence type="ECO:0000256" key="1">
    <source>
        <dbReference type="SAM" id="MobiDB-lite"/>
    </source>
</evidence>
<protein>
    <submittedName>
        <fullName evidence="3">Kinase-like protein</fullName>
    </submittedName>
</protein>
<evidence type="ECO:0000259" key="2">
    <source>
        <dbReference type="PROSITE" id="PS50011"/>
    </source>
</evidence>
<feature type="region of interest" description="Disordered" evidence="1">
    <location>
        <begin position="160"/>
        <end position="181"/>
    </location>
</feature>
<dbReference type="GO" id="GO:0004674">
    <property type="term" value="F:protein serine/threonine kinase activity"/>
    <property type="evidence" value="ECO:0007669"/>
    <property type="project" value="TreeGrafter"/>
</dbReference>
<dbReference type="PROSITE" id="PS00108">
    <property type="entry name" value="PROTEIN_KINASE_ST"/>
    <property type="match status" value="1"/>
</dbReference>
<feature type="domain" description="Protein kinase" evidence="2">
    <location>
        <begin position="242"/>
        <end position="647"/>
    </location>
</feature>
<dbReference type="Pfam" id="PF00069">
    <property type="entry name" value="Pkinase"/>
    <property type="match status" value="1"/>
</dbReference>
<dbReference type="EMBL" id="MCOG01000105">
    <property type="protein sequence ID" value="ORY47161.1"/>
    <property type="molecule type" value="Genomic_DNA"/>
</dbReference>
<dbReference type="Proteomes" id="UP000193920">
    <property type="component" value="Unassembled WGS sequence"/>
</dbReference>
<dbReference type="PROSITE" id="PS50011">
    <property type="entry name" value="PROTEIN_KINASE_DOM"/>
    <property type="match status" value="1"/>
</dbReference>
<name>A0A1Y2CJD8_9FUNG</name>
<dbReference type="GO" id="GO:0005524">
    <property type="term" value="F:ATP binding"/>
    <property type="evidence" value="ECO:0007669"/>
    <property type="project" value="InterPro"/>
</dbReference>
<dbReference type="SMART" id="SM00220">
    <property type="entry name" value="S_TKc"/>
    <property type="match status" value="1"/>
</dbReference>